<protein>
    <submittedName>
        <fullName evidence="5">Substrate-binding domain-containing protein</fullName>
    </submittedName>
</protein>
<dbReference type="Pfam" id="PF13377">
    <property type="entry name" value="Peripla_BP_3"/>
    <property type="match status" value="1"/>
</dbReference>
<dbReference type="InterPro" id="IPR000843">
    <property type="entry name" value="HTH_LacI"/>
</dbReference>
<dbReference type="Gene3D" id="1.10.260.40">
    <property type="entry name" value="lambda repressor-like DNA-binding domains"/>
    <property type="match status" value="1"/>
</dbReference>
<evidence type="ECO:0000256" key="2">
    <source>
        <dbReference type="ARBA" id="ARBA00023125"/>
    </source>
</evidence>
<reference evidence="5 6" key="1">
    <citation type="submission" date="2023-11" db="EMBL/GenBank/DDBJ databases">
        <title>MicrobeMod: A computational toolkit for identifying prokaryotic methylation and restriction-modification with nanopore sequencing.</title>
        <authorList>
            <person name="Crits-Christoph A."/>
            <person name="Kang S.C."/>
            <person name="Lee H."/>
            <person name="Ostrov N."/>
        </authorList>
    </citation>
    <scope>NUCLEOTIDE SEQUENCE [LARGE SCALE GENOMIC DNA]</scope>
    <source>
        <strain evidence="5 6">ATCC 14820</strain>
    </source>
</reference>
<dbReference type="InterPro" id="IPR028082">
    <property type="entry name" value="Peripla_BP_I"/>
</dbReference>
<evidence type="ECO:0000256" key="3">
    <source>
        <dbReference type="ARBA" id="ARBA00023163"/>
    </source>
</evidence>
<dbReference type="PANTHER" id="PTHR30146:SF120">
    <property type="entry name" value="ALANINE RACEMASE"/>
    <property type="match status" value="1"/>
</dbReference>
<dbReference type="Proteomes" id="UP001279660">
    <property type="component" value="Unassembled WGS sequence"/>
</dbReference>
<proteinExistence type="predicted"/>
<dbReference type="PROSITE" id="PS50932">
    <property type="entry name" value="HTH_LACI_2"/>
    <property type="match status" value="1"/>
</dbReference>
<accession>A0ABU4PNF7</accession>
<keyword evidence="1" id="KW-0805">Transcription regulation</keyword>
<dbReference type="SUPFAM" id="SSF47413">
    <property type="entry name" value="lambda repressor-like DNA-binding domains"/>
    <property type="match status" value="1"/>
</dbReference>
<gene>
    <name evidence="5" type="ORF">SIL82_13000</name>
</gene>
<dbReference type="Gene3D" id="3.40.50.2300">
    <property type="match status" value="2"/>
</dbReference>
<dbReference type="InterPro" id="IPR046335">
    <property type="entry name" value="LacI/GalR-like_sensor"/>
</dbReference>
<dbReference type="Pfam" id="PF00356">
    <property type="entry name" value="LacI"/>
    <property type="match status" value="1"/>
</dbReference>
<organism evidence="5 6">
    <name type="scientific">Sphingomonas echinoides</name>
    <dbReference type="NCBI Taxonomy" id="59803"/>
    <lineage>
        <taxon>Bacteria</taxon>
        <taxon>Pseudomonadati</taxon>
        <taxon>Pseudomonadota</taxon>
        <taxon>Alphaproteobacteria</taxon>
        <taxon>Sphingomonadales</taxon>
        <taxon>Sphingomonadaceae</taxon>
        <taxon>Sphingomonas</taxon>
    </lineage>
</organism>
<dbReference type="RefSeq" id="WP_010402295.1">
    <property type="nucleotide sequence ID" value="NZ_JAWXXV010000001.1"/>
</dbReference>
<dbReference type="CDD" id="cd01392">
    <property type="entry name" value="HTH_LacI"/>
    <property type="match status" value="1"/>
</dbReference>
<dbReference type="SMART" id="SM00354">
    <property type="entry name" value="HTH_LACI"/>
    <property type="match status" value="1"/>
</dbReference>
<keyword evidence="3" id="KW-0804">Transcription</keyword>
<dbReference type="EMBL" id="JAWXXV010000001">
    <property type="protein sequence ID" value="MDX5985180.1"/>
    <property type="molecule type" value="Genomic_DNA"/>
</dbReference>
<keyword evidence="6" id="KW-1185">Reference proteome</keyword>
<comment type="caution">
    <text evidence="5">The sequence shown here is derived from an EMBL/GenBank/DDBJ whole genome shotgun (WGS) entry which is preliminary data.</text>
</comment>
<evidence type="ECO:0000256" key="1">
    <source>
        <dbReference type="ARBA" id="ARBA00023015"/>
    </source>
</evidence>
<keyword evidence="2" id="KW-0238">DNA-binding</keyword>
<dbReference type="InterPro" id="IPR010982">
    <property type="entry name" value="Lambda_DNA-bd_dom_sf"/>
</dbReference>
<name>A0ABU4PNF7_9SPHN</name>
<dbReference type="PANTHER" id="PTHR30146">
    <property type="entry name" value="LACI-RELATED TRANSCRIPTIONAL REPRESSOR"/>
    <property type="match status" value="1"/>
</dbReference>
<dbReference type="SUPFAM" id="SSF53822">
    <property type="entry name" value="Periplasmic binding protein-like I"/>
    <property type="match status" value="1"/>
</dbReference>
<sequence length="347" mass="36610">MIAPPLPPSSGDVTTIASLVDLAQAAGTSVSTASRALSGHSSVNEKTRLRIQKLADAHGFQPNRLARNLRLQRTQSIGLVLPLGHEAGQHLSDPFFLSLLGHLADGLTERGYDLVLSRVIPHDGTWLDRLVDSGRIDGLILIGQSDQSAVIDKVAARYAPIVVWGARLPGQRYLTVGSDNRLGGARAAEHLIAIGRRRLLYLGNASAPEFAERLAGFQDAVSRAGPGVAAAALDLHMTPDAAHLAIAKYLTGHPAPDAIFAASDVVAMSALRALRERGLSVPQDVAVVGYDDVTLAAHTAPALTTIRQDLVVGAKALIEILFRRIAGEPAQSLQLDPQLIVRGSSVA</sequence>
<evidence type="ECO:0000259" key="4">
    <source>
        <dbReference type="PROSITE" id="PS50932"/>
    </source>
</evidence>
<evidence type="ECO:0000313" key="6">
    <source>
        <dbReference type="Proteomes" id="UP001279660"/>
    </source>
</evidence>
<evidence type="ECO:0000313" key="5">
    <source>
        <dbReference type="EMBL" id="MDX5985180.1"/>
    </source>
</evidence>
<feature type="domain" description="HTH lacI-type" evidence="4">
    <location>
        <begin position="17"/>
        <end position="71"/>
    </location>
</feature>